<feature type="coiled-coil region" evidence="1">
    <location>
        <begin position="40"/>
        <end position="67"/>
    </location>
</feature>
<dbReference type="EMBL" id="JBFOLK010000003">
    <property type="protein sequence ID" value="KAL2526875.1"/>
    <property type="molecule type" value="Genomic_DNA"/>
</dbReference>
<gene>
    <name evidence="3" type="ORF">Adt_11929</name>
</gene>
<proteinExistence type="predicted"/>
<dbReference type="Proteomes" id="UP001604336">
    <property type="component" value="Unassembled WGS sequence"/>
</dbReference>
<keyword evidence="1" id="KW-0175">Coiled coil</keyword>
<comment type="caution">
    <text evidence="3">The sequence shown here is derived from an EMBL/GenBank/DDBJ whole genome shotgun (WGS) entry which is preliminary data.</text>
</comment>
<feature type="region of interest" description="Disordered" evidence="2">
    <location>
        <begin position="114"/>
        <end position="136"/>
    </location>
</feature>
<name>A0ABD1UPA0_9LAMI</name>
<accession>A0ABD1UPA0</accession>
<evidence type="ECO:0000313" key="3">
    <source>
        <dbReference type="EMBL" id="KAL2526875.1"/>
    </source>
</evidence>
<keyword evidence="4" id="KW-1185">Reference proteome</keyword>
<organism evidence="3 4">
    <name type="scientific">Abeliophyllum distichum</name>
    <dbReference type="NCBI Taxonomy" id="126358"/>
    <lineage>
        <taxon>Eukaryota</taxon>
        <taxon>Viridiplantae</taxon>
        <taxon>Streptophyta</taxon>
        <taxon>Embryophyta</taxon>
        <taxon>Tracheophyta</taxon>
        <taxon>Spermatophyta</taxon>
        <taxon>Magnoliopsida</taxon>
        <taxon>eudicotyledons</taxon>
        <taxon>Gunneridae</taxon>
        <taxon>Pentapetalae</taxon>
        <taxon>asterids</taxon>
        <taxon>lamiids</taxon>
        <taxon>Lamiales</taxon>
        <taxon>Oleaceae</taxon>
        <taxon>Forsythieae</taxon>
        <taxon>Abeliophyllum</taxon>
    </lineage>
</organism>
<evidence type="ECO:0000256" key="2">
    <source>
        <dbReference type="SAM" id="MobiDB-lite"/>
    </source>
</evidence>
<protein>
    <submittedName>
        <fullName evidence="3">Uncharacterized protein</fullName>
    </submittedName>
</protein>
<dbReference type="AlphaFoldDB" id="A0ABD1UPA0"/>
<sequence>MAEALSHKRIAESARKRGKEQVVATDKSIASINHDFDVMVTEKNRQLAKARNELEKLKEDLVTTGDSVVEAEAKDVRLYKINFPITLYGGRKDQLTKKIHRDLSFLPSTLAKTSNPEASAAAKASPHGEGPLFPFL</sequence>
<reference evidence="4" key="1">
    <citation type="submission" date="2024-07" db="EMBL/GenBank/DDBJ databases">
        <title>Two chromosome-level genome assemblies of Korean endemic species Abeliophyllum distichum and Forsythia ovata (Oleaceae).</title>
        <authorList>
            <person name="Jang H."/>
        </authorList>
    </citation>
    <scope>NUCLEOTIDE SEQUENCE [LARGE SCALE GENOMIC DNA]</scope>
</reference>
<evidence type="ECO:0000256" key="1">
    <source>
        <dbReference type="SAM" id="Coils"/>
    </source>
</evidence>
<evidence type="ECO:0000313" key="4">
    <source>
        <dbReference type="Proteomes" id="UP001604336"/>
    </source>
</evidence>